<keyword evidence="6" id="KW-1185">Reference proteome</keyword>
<keyword evidence="1" id="KW-0805">Transcription regulation</keyword>
<dbReference type="Pfam" id="PF00392">
    <property type="entry name" value="GntR"/>
    <property type="match status" value="1"/>
</dbReference>
<evidence type="ECO:0000313" key="6">
    <source>
        <dbReference type="Proteomes" id="UP000419743"/>
    </source>
</evidence>
<keyword evidence="3" id="KW-0804">Transcription</keyword>
<dbReference type="GO" id="GO:0003700">
    <property type="term" value="F:DNA-binding transcription factor activity"/>
    <property type="evidence" value="ECO:0007669"/>
    <property type="project" value="InterPro"/>
</dbReference>
<dbReference type="SUPFAM" id="SSF48008">
    <property type="entry name" value="GntR ligand-binding domain-like"/>
    <property type="match status" value="1"/>
</dbReference>
<evidence type="ECO:0000256" key="2">
    <source>
        <dbReference type="ARBA" id="ARBA00023125"/>
    </source>
</evidence>
<dbReference type="Proteomes" id="UP000419743">
    <property type="component" value="Unassembled WGS sequence"/>
</dbReference>
<dbReference type="InterPro" id="IPR000524">
    <property type="entry name" value="Tscrpt_reg_HTH_GntR"/>
</dbReference>
<protein>
    <submittedName>
        <fullName evidence="5">Transcriptional regulator NanR</fullName>
    </submittedName>
</protein>
<gene>
    <name evidence="5" type="ORF">HALOF300_01725</name>
</gene>
<keyword evidence="2" id="KW-0238">DNA-binding</keyword>
<dbReference type="PANTHER" id="PTHR43537">
    <property type="entry name" value="TRANSCRIPTIONAL REGULATOR, GNTR FAMILY"/>
    <property type="match status" value="1"/>
</dbReference>
<evidence type="ECO:0000256" key="1">
    <source>
        <dbReference type="ARBA" id="ARBA00023015"/>
    </source>
</evidence>
<dbReference type="InterPro" id="IPR036388">
    <property type="entry name" value="WH-like_DNA-bd_sf"/>
</dbReference>
<dbReference type="Gene3D" id="1.20.120.530">
    <property type="entry name" value="GntR ligand-binding domain-like"/>
    <property type="match status" value="1"/>
</dbReference>
<dbReference type="InterPro" id="IPR008920">
    <property type="entry name" value="TF_FadR/GntR_C"/>
</dbReference>
<sequence length="247" mass="27148">MTTSMASTAGTGASEQVSQATLENRAHDALVSWLTEEHPQPGQTVPIREFARKLGMSRTPVRSAVGRLHERGLLSYDSTAGFTVAVPSLSSLYELFELRVMIESHSLRRYTEQEPPPAPRILHDLVAEAGELAEAALQEPAQYIAFRENDSRFHRTLVEMSGFPRLIALHDDLHLSIHVTRAGMEAPMNRDRLDAAVAEHREIVEALDAGDGAAARAALESHILRVRDQTIVFLSRPQPTVGGGFAR</sequence>
<reference evidence="5 6" key="1">
    <citation type="submission" date="2019-11" db="EMBL/GenBank/DDBJ databases">
        <authorList>
            <person name="Criscuolo A."/>
        </authorList>
    </citation>
    <scope>NUCLEOTIDE SEQUENCE [LARGE SCALE GENOMIC DNA]</scope>
    <source>
        <strain evidence="5">CIP111667</strain>
    </source>
</reference>
<evidence type="ECO:0000256" key="3">
    <source>
        <dbReference type="ARBA" id="ARBA00023163"/>
    </source>
</evidence>
<dbReference type="EMBL" id="CACRYJ010000024">
    <property type="protein sequence ID" value="VZO36521.1"/>
    <property type="molecule type" value="Genomic_DNA"/>
</dbReference>
<dbReference type="Pfam" id="PF07729">
    <property type="entry name" value="FCD"/>
    <property type="match status" value="1"/>
</dbReference>
<dbReference type="RefSeq" id="WP_197522405.1">
    <property type="nucleotide sequence ID" value="NZ_CACRYJ010000024.1"/>
</dbReference>
<evidence type="ECO:0000259" key="4">
    <source>
        <dbReference type="PROSITE" id="PS50949"/>
    </source>
</evidence>
<feature type="domain" description="HTH gntR-type" evidence="4">
    <location>
        <begin position="20"/>
        <end position="87"/>
    </location>
</feature>
<dbReference type="SUPFAM" id="SSF46785">
    <property type="entry name" value="Winged helix' DNA-binding domain"/>
    <property type="match status" value="1"/>
</dbReference>
<comment type="caution">
    <text evidence="5">The sequence shown here is derived from an EMBL/GenBank/DDBJ whole genome shotgun (WGS) entry which is preliminary data.</text>
</comment>
<dbReference type="Gene3D" id="1.10.10.10">
    <property type="entry name" value="Winged helix-like DNA-binding domain superfamily/Winged helix DNA-binding domain"/>
    <property type="match status" value="1"/>
</dbReference>
<proteinExistence type="predicted"/>
<accession>A0A7M4DHX4</accession>
<dbReference type="InterPro" id="IPR036390">
    <property type="entry name" value="WH_DNA-bd_sf"/>
</dbReference>
<evidence type="ECO:0000313" key="5">
    <source>
        <dbReference type="EMBL" id="VZO36521.1"/>
    </source>
</evidence>
<dbReference type="GO" id="GO:0003677">
    <property type="term" value="F:DNA binding"/>
    <property type="evidence" value="ECO:0007669"/>
    <property type="project" value="UniProtKB-KW"/>
</dbReference>
<dbReference type="PROSITE" id="PS50949">
    <property type="entry name" value="HTH_GNTR"/>
    <property type="match status" value="1"/>
</dbReference>
<name>A0A7M4DHX4_9MICO</name>
<dbReference type="AlphaFoldDB" id="A0A7M4DHX4"/>
<organism evidence="5 6">
    <name type="scientific">Occultella aeris</name>
    <dbReference type="NCBI Taxonomy" id="2761496"/>
    <lineage>
        <taxon>Bacteria</taxon>
        <taxon>Bacillati</taxon>
        <taxon>Actinomycetota</taxon>
        <taxon>Actinomycetes</taxon>
        <taxon>Micrococcales</taxon>
        <taxon>Ruaniaceae</taxon>
        <taxon>Occultella</taxon>
    </lineage>
</organism>
<dbReference type="SMART" id="SM00895">
    <property type="entry name" value="FCD"/>
    <property type="match status" value="1"/>
</dbReference>
<dbReference type="PANTHER" id="PTHR43537:SF24">
    <property type="entry name" value="GLUCONATE OPERON TRANSCRIPTIONAL REPRESSOR"/>
    <property type="match status" value="1"/>
</dbReference>
<dbReference type="InterPro" id="IPR011711">
    <property type="entry name" value="GntR_C"/>
</dbReference>